<protein>
    <recommendedName>
        <fullName evidence="4">histidine kinase</fullName>
        <ecNumber evidence="4">2.7.13.3</ecNumber>
    </recommendedName>
</protein>
<dbReference type="InterPro" id="IPR005467">
    <property type="entry name" value="His_kinase_dom"/>
</dbReference>
<dbReference type="PANTHER" id="PTHR43065">
    <property type="entry name" value="SENSOR HISTIDINE KINASE"/>
    <property type="match status" value="1"/>
</dbReference>
<evidence type="ECO:0000256" key="4">
    <source>
        <dbReference type="ARBA" id="ARBA00012438"/>
    </source>
</evidence>
<comment type="subcellular location">
    <subcellularLocation>
        <location evidence="2">Membrane</location>
        <topology evidence="2">Multi-pass membrane protein</topology>
    </subcellularLocation>
</comment>
<evidence type="ECO:0000256" key="6">
    <source>
        <dbReference type="ARBA" id="ARBA00022692"/>
    </source>
</evidence>
<feature type="coiled-coil region" evidence="9">
    <location>
        <begin position="671"/>
        <end position="698"/>
    </location>
</feature>
<evidence type="ECO:0000256" key="7">
    <source>
        <dbReference type="ARBA" id="ARBA00022989"/>
    </source>
</evidence>
<evidence type="ECO:0000313" key="13">
    <source>
        <dbReference type="Proteomes" id="UP000316416"/>
    </source>
</evidence>
<dbReference type="Proteomes" id="UP000316416">
    <property type="component" value="Chromosome"/>
</dbReference>
<dbReference type="InterPro" id="IPR003594">
    <property type="entry name" value="HATPase_dom"/>
</dbReference>
<name>A0ABX6VCC5_9GAMM</name>
<dbReference type="InterPro" id="IPR036097">
    <property type="entry name" value="HisK_dim/P_sf"/>
</dbReference>
<evidence type="ECO:0000256" key="5">
    <source>
        <dbReference type="ARBA" id="ARBA00022553"/>
    </source>
</evidence>
<feature type="transmembrane region" description="Helical" evidence="10">
    <location>
        <begin position="39"/>
        <end position="61"/>
    </location>
</feature>
<feature type="transmembrane region" description="Helical" evidence="10">
    <location>
        <begin position="186"/>
        <end position="213"/>
    </location>
</feature>
<evidence type="ECO:0000256" key="9">
    <source>
        <dbReference type="SAM" id="Coils"/>
    </source>
</evidence>
<keyword evidence="9" id="KW-0175">Coiled coil</keyword>
<keyword evidence="13" id="KW-1185">Reference proteome</keyword>
<dbReference type="InterPro" id="IPR001734">
    <property type="entry name" value="Na/solute_symporter"/>
</dbReference>
<dbReference type="GO" id="GO:0016301">
    <property type="term" value="F:kinase activity"/>
    <property type="evidence" value="ECO:0007669"/>
    <property type="project" value="UniProtKB-KW"/>
</dbReference>
<feature type="transmembrane region" description="Helical" evidence="10">
    <location>
        <begin position="279"/>
        <end position="303"/>
    </location>
</feature>
<feature type="transmembrane region" description="Helical" evidence="10">
    <location>
        <begin position="113"/>
        <end position="134"/>
    </location>
</feature>
<feature type="transmembrane region" description="Helical" evidence="10">
    <location>
        <begin position="323"/>
        <end position="342"/>
    </location>
</feature>
<dbReference type="Gene3D" id="1.20.1730.10">
    <property type="entry name" value="Sodium/glucose cotransporter"/>
    <property type="match status" value="1"/>
</dbReference>
<feature type="transmembrane region" description="Helical" evidence="10">
    <location>
        <begin position="240"/>
        <end position="258"/>
    </location>
</feature>
<feature type="transmembrane region" description="Helical" evidence="10">
    <location>
        <begin position="67"/>
        <end position="92"/>
    </location>
</feature>
<comment type="catalytic activity">
    <reaction evidence="1">
        <text>ATP + protein L-histidine = ADP + protein N-phospho-L-histidine.</text>
        <dbReference type="EC" id="2.7.13.3"/>
    </reaction>
</comment>
<feature type="transmembrane region" description="Helical" evidence="10">
    <location>
        <begin position="378"/>
        <end position="395"/>
    </location>
</feature>
<keyword evidence="12" id="KW-0418">Kinase</keyword>
<evidence type="ECO:0000259" key="11">
    <source>
        <dbReference type="PROSITE" id="PS50109"/>
    </source>
</evidence>
<keyword evidence="6 10" id="KW-0812">Transmembrane</keyword>
<dbReference type="PRINTS" id="PR00344">
    <property type="entry name" value="BCTRLSENSOR"/>
</dbReference>
<dbReference type="RefSeq" id="WP_142871440.1">
    <property type="nucleotide sequence ID" value="NZ_CP045503.2"/>
</dbReference>
<dbReference type="InterPro" id="IPR004358">
    <property type="entry name" value="Sig_transdc_His_kin-like_C"/>
</dbReference>
<dbReference type="InterPro" id="IPR038377">
    <property type="entry name" value="Na/Glc_symporter_sf"/>
</dbReference>
<dbReference type="Gene3D" id="1.10.287.130">
    <property type="match status" value="1"/>
</dbReference>
<dbReference type="PROSITE" id="PS50283">
    <property type="entry name" value="NA_SOLUT_SYMP_3"/>
    <property type="match status" value="1"/>
</dbReference>
<feature type="transmembrane region" description="Helical" evidence="10">
    <location>
        <begin position="401"/>
        <end position="425"/>
    </location>
</feature>
<keyword evidence="12" id="KW-0808">Transferase</keyword>
<evidence type="ECO:0000256" key="2">
    <source>
        <dbReference type="ARBA" id="ARBA00004141"/>
    </source>
</evidence>
<dbReference type="SUPFAM" id="SSF47384">
    <property type="entry name" value="Homodimeric domain of signal transducing histidine kinase"/>
    <property type="match status" value="1"/>
</dbReference>
<dbReference type="EC" id="2.7.13.3" evidence="4"/>
<dbReference type="CDD" id="cd10322">
    <property type="entry name" value="SLC5sbd"/>
    <property type="match status" value="1"/>
</dbReference>
<evidence type="ECO:0000256" key="1">
    <source>
        <dbReference type="ARBA" id="ARBA00000085"/>
    </source>
</evidence>
<dbReference type="SMART" id="SM00387">
    <property type="entry name" value="HATPase_c"/>
    <property type="match status" value="1"/>
</dbReference>
<dbReference type="Pfam" id="PF02518">
    <property type="entry name" value="HATPase_c"/>
    <property type="match status" value="1"/>
</dbReference>
<reference evidence="12" key="1">
    <citation type="submission" date="2021-07" db="EMBL/GenBank/DDBJ databases">
        <title>Shewanella sp. YLB-07 whole genome sequence.</title>
        <authorList>
            <person name="Yu L."/>
        </authorList>
    </citation>
    <scope>NUCLEOTIDE SEQUENCE</scope>
    <source>
        <strain evidence="12">YLB-08</strain>
    </source>
</reference>
<feature type="domain" description="Histidine kinase" evidence="11">
    <location>
        <begin position="707"/>
        <end position="938"/>
    </location>
</feature>
<feature type="transmembrane region" description="Helical" evidence="10">
    <location>
        <begin position="154"/>
        <end position="174"/>
    </location>
</feature>
<proteinExistence type="inferred from homology"/>
<sequence length="963" mass="107055">MMSPTGLLLVILGYVGILYVIATWAESGSERAKKLTTSAIVYTLSLAIYCTSWTFFGSVGIATRSSILMLSIYLGPTLLMLVIWPLMQRVLLIKQIYRVTSIADFLSARYNRSVFLAGLAALVAMIGIVPYLALQLKAINTSIDLVLGAETEGAGMTAWLVWLGVALFTIVFGIRHLDPTERHPGMMLALAVEGIVKLLAMLSVGVFICFFMFDSPLEIFRLLETEMPDAAQQMVSKPEFMTWFSYLILAGSAFMLLPRQFHVMVVENPEPNHVKKIQWWLPIYLMLMTLFVTPIAAAGMLLLGPETADSYMLAIPMLAEQKALTVFVFIGGFSASMAMLMVSGMTLSTMFSNHLVLPILQWFRPDSRLKKYLLQSRWLAVFIVLGAGQVFYLYLGESYMLVNMGMLSFAAVLQFLPLVIAGLYWPQVTAKGAFAGLCAGFGIWAYCLLLPAIMKSGWLNADILISGPFDIAWLHPEHLLGTDMHKISHGAFWSMVANISALVLGSLYSKVSGEEKRYNAEFMDVMAERVAEDEAIMDALPRNIDLAPKLGLLKGIFSQYLTPEFADIKLAACLAEAELSEAELINVQELANLERTTERVLSGITGAAVAHMVVLQSNIYSEQESKTLERYYGQLLAQLKISPAQLRQQLNYSKEKELLAQRYSEQMEGIVTERTQELQTTLEQLQKAQSQLVETEKQASLGKMVAGIAHEINTPIGVCVTAASHLHDEVVGLKKMFAAGELSEEEFEGFMQTCTEAMDIILKNNARASKLIQSFKRVAVDQSSEAIREFKIEEYLDEILMSLRPELKKTIHQIQIKSSKVITCNTYPGVLSQIMTNLIMNSILHAFRPEQAGNIIIELSAENGWVVMDFSDDGIGLDEKGIKNLFDPFYTTKRNEGGSGLGAHLVYNLVTQKLKGKVEIETSIGNGLCYHIRFPQNFDNKNAVNVLEATEGDVEDRRKVDRD</sequence>
<dbReference type="Gene3D" id="3.30.565.10">
    <property type="entry name" value="Histidine kinase-like ATPase, C-terminal domain"/>
    <property type="match status" value="1"/>
</dbReference>
<evidence type="ECO:0000256" key="8">
    <source>
        <dbReference type="ARBA" id="ARBA00023136"/>
    </source>
</evidence>
<dbReference type="PROSITE" id="PS50109">
    <property type="entry name" value="HIS_KIN"/>
    <property type="match status" value="1"/>
</dbReference>
<evidence type="ECO:0000256" key="10">
    <source>
        <dbReference type="SAM" id="Phobius"/>
    </source>
</evidence>
<dbReference type="InterPro" id="IPR036890">
    <property type="entry name" value="HATPase_C_sf"/>
</dbReference>
<feature type="transmembrane region" description="Helical" evidence="10">
    <location>
        <begin position="6"/>
        <end position="27"/>
    </location>
</feature>
<keyword evidence="7 10" id="KW-1133">Transmembrane helix</keyword>
<dbReference type="EMBL" id="CP045503">
    <property type="protein sequence ID" value="QPG59469.1"/>
    <property type="molecule type" value="Genomic_DNA"/>
</dbReference>
<gene>
    <name evidence="12" type="ORF">FM038_020325</name>
</gene>
<comment type="similarity">
    <text evidence="3">Belongs to the sodium:solute symporter (SSF) (TC 2.A.21) family.</text>
</comment>
<dbReference type="SUPFAM" id="SSF55874">
    <property type="entry name" value="ATPase domain of HSP90 chaperone/DNA topoisomerase II/histidine kinase"/>
    <property type="match status" value="1"/>
</dbReference>
<evidence type="ECO:0000313" key="12">
    <source>
        <dbReference type="EMBL" id="QPG59469.1"/>
    </source>
</evidence>
<dbReference type="CDD" id="cd00075">
    <property type="entry name" value="HATPase"/>
    <property type="match status" value="1"/>
</dbReference>
<keyword evidence="5" id="KW-0597">Phosphoprotein</keyword>
<organism evidence="12 13">
    <name type="scientific">Shewanella eurypsychrophilus</name>
    <dbReference type="NCBI Taxonomy" id="2593656"/>
    <lineage>
        <taxon>Bacteria</taxon>
        <taxon>Pseudomonadati</taxon>
        <taxon>Pseudomonadota</taxon>
        <taxon>Gammaproteobacteria</taxon>
        <taxon>Alteromonadales</taxon>
        <taxon>Shewanellaceae</taxon>
        <taxon>Shewanella</taxon>
    </lineage>
</organism>
<keyword evidence="8 10" id="KW-0472">Membrane</keyword>
<feature type="transmembrane region" description="Helical" evidence="10">
    <location>
        <begin position="432"/>
        <end position="454"/>
    </location>
</feature>
<dbReference type="CDD" id="cd00082">
    <property type="entry name" value="HisKA"/>
    <property type="match status" value="1"/>
</dbReference>
<dbReference type="InterPro" id="IPR003661">
    <property type="entry name" value="HisK_dim/P_dom"/>
</dbReference>
<dbReference type="Pfam" id="PF00474">
    <property type="entry name" value="SSF"/>
    <property type="match status" value="1"/>
</dbReference>
<evidence type="ECO:0000256" key="3">
    <source>
        <dbReference type="ARBA" id="ARBA00006434"/>
    </source>
</evidence>
<dbReference type="PANTHER" id="PTHR43065:SF47">
    <property type="match status" value="1"/>
</dbReference>
<accession>A0ABX6VCC5</accession>